<evidence type="ECO:0000259" key="10">
    <source>
        <dbReference type="Pfam" id="PF04290"/>
    </source>
</evidence>
<dbReference type="PANTHER" id="PTHR35011">
    <property type="entry name" value="2,3-DIKETO-L-GULONATE TRAP TRANSPORTER SMALL PERMEASE PROTEIN YIAM"/>
    <property type="match status" value="1"/>
</dbReference>
<evidence type="ECO:0000256" key="1">
    <source>
        <dbReference type="ARBA" id="ARBA00004429"/>
    </source>
</evidence>
<keyword evidence="3" id="KW-1003">Cell membrane</keyword>
<dbReference type="PANTHER" id="PTHR35011:SF2">
    <property type="entry name" value="2,3-DIKETO-L-GULONATE TRAP TRANSPORTER SMALL PERMEASE PROTEIN YIAM"/>
    <property type="match status" value="1"/>
</dbReference>
<dbReference type="AlphaFoldDB" id="A0A7X3CRI3"/>
<feature type="domain" description="Tripartite ATP-independent periplasmic transporters DctQ component" evidence="10">
    <location>
        <begin position="24"/>
        <end position="153"/>
    </location>
</feature>
<evidence type="ECO:0000256" key="9">
    <source>
        <dbReference type="SAM" id="Phobius"/>
    </source>
</evidence>
<evidence type="ECO:0000256" key="8">
    <source>
        <dbReference type="ARBA" id="ARBA00038436"/>
    </source>
</evidence>
<evidence type="ECO:0000256" key="6">
    <source>
        <dbReference type="ARBA" id="ARBA00022989"/>
    </source>
</evidence>
<evidence type="ECO:0000313" key="11">
    <source>
        <dbReference type="EMBL" id="MUG69746.1"/>
    </source>
</evidence>
<keyword evidence="4" id="KW-0997">Cell inner membrane</keyword>
<gene>
    <name evidence="11" type="ORF">GNP93_03540</name>
</gene>
<dbReference type="EMBL" id="WNZX01000002">
    <property type="protein sequence ID" value="MUG69746.1"/>
    <property type="molecule type" value="Genomic_DNA"/>
</dbReference>
<evidence type="ECO:0000256" key="2">
    <source>
        <dbReference type="ARBA" id="ARBA00022448"/>
    </source>
</evidence>
<feature type="transmembrane region" description="Helical" evidence="9">
    <location>
        <begin position="94"/>
        <end position="116"/>
    </location>
</feature>
<dbReference type="InterPro" id="IPR007387">
    <property type="entry name" value="TRAP_DctQ"/>
</dbReference>
<comment type="similarity">
    <text evidence="8">Belongs to the TRAP transporter small permease family.</text>
</comment>
<dbReference type="GO" id="GO:0015740">
    <property type="term" value="P:C4-dicarboxylate transport"/>
    <property type="evidence" value="ECO:0007669"/>
    <property type="project" value="TreeGrafter"/>
</dbReference>
<sequence>MKWLSKLDRYFEEIWAASLLSVISVLLFLQVIFRYFLTLPLDWTEELARYLFVALVYLSASLGVKYNRHFRVELLTTLLPQSANRIVDLLRNAIWLLFAIVMIKIGCEVAIENMIVDQHSPSLQIKMGYVYFLVPFGYALLSLRIMQRIYRTAARKEQTGGE</sequence>
<keyword evidence="6 9" id="KW-1133">Transmembrane helix</keyword>
<evidence type="ECO:0000256" key="4">
    <source>
        <dbReference type="ARBA" id="ARBA00022519"/>
    </source>
</evidence>
<feature type="transmembrane region" description="Helical" evidence="9">
    <location>
        <begin position="128"/>
        <end position="146"/>
    </location>
</feature>
<reference evidence="11 12" key="1">
    <citation type="submission" date="2019-11" db="EMBL/GenBank/DDBJ databases">
        <title>Draft genome sequences of five Paenibacillus species of dairy origin.</title>
        <authorList>
            <person name="Olajide A.M."/>
            <person name="Chen S."/>
            <person name="Lapointe G."/>
        </authorList>
    </citation>
    <scope>NUCLEOTIDE SEQUENCE [LARGE SCALE GENOMIC DNA]</scope>
    <source>
        <strain evidence="11 12">2CS3</strain>
    </source>
</reference>
<evidence type="ECO:0000313" key="12">
    <source>
        <dbReference type="Proteomes" id="UP000450917"/>
    </source>
</evidence>
<comment type="subcellular location">
    <subcellularLocation>
        <location evidence="1">Cell inner membrane</location>
        <topology evidence="1">Multi-pass membrane protein</topology>
    </subcellularLocation>
</comment>
<feature type="transmembrane region" description="Helical" evidence="9">
    <location>
        <begin position="14"/>
        <end position="35"/>
    </location>
</feature>
<keyword evidence="7 9" id="KW-0472">Membrane</keyword>
<evidence type="ECO:0000256" key="5">
    <source>
        <dbReference type="ARBA" id="ARBA00022692"/>
    </source>
</evidence>
<keyword evidence="2" id="KW-0813">Transport</keyword>
<dbReference type="GO" id="GO:0022857">
    <property type="term" value="F:transmembrane transporter activity"/>
    <property type="evidence" value="ECO:0007669"/>
    <property type="project" value="TreeGrafter"/>
</dbReference>
<dbReference type="RefSeq" id="WP_155614014.1">
    <property type="nucleotide sequence ID" value="NZ_WNZX01000002.1"/>
</dbReference>
<organism evidence="11 12">
    <name type="scientific">Paenibacillus validus</name>
    <dbReference type="NCBI Taxonomy" id="44253"/>
    <lineage>
        <taxon>Bacteria</taxon>
        <taxon>Bacillati</taxon>
        <taxon>Bacillota</taxon>
        <taxon>Bacilli</taxon>
        <taxon>Bacillales</taxon>
        <taxon>Paenibacillaceae</taxon>
        <taxon>Paenibacillus</taxon>
    </lineage>
</organism>
<feature type="transmembrane region" description="Helical" evidence="9">
    <location>
        <begin position="47"/>
        <end position="64"/>
    </location>
</feature>
<keyword evidence="12" id="KW-1185">Reference proteome</keyword>
<accession>A0A7X3CRI3</accession>
<dbReference type="Proteomes" id="UP000450917">
    <property type="component" value="Unassembled WGS sequence"/>
</dbReference>
<keyword evidence="5 9" id="KW-0812">Transmembrane</keyword>
<dbReference type="InterPro" id="IPR055348">
    <property type="entry name" value="DctQ"/>
</dbReference>
<comment type="caution">
    <text evidence="11">The sequence shown here is derived from an EMBL/GenBank/DDBJ whole genome shotgun (WGS) entry which is preliminary data.</text>
</comment>
<proteinExistence type="inferred from homology"/>
<dbReference type="Pfam" id="PF04290">
    <property type="entry name" value="DctQ"/>
    <property type="match status" value="1"/>
</dbReference>
<evidence type="ECO:0000256" key="3">
    <source>
        <dbReference type="ARBA" id="ARBA00022475"/>
    </source>
</evidence>
<dbReference type="GO" id="GO:0005886">
    <property type="term" value="C:plasma membrane"/>
    <property type="evidence" value="ECO:0007669"/>
    <property type="project" value="UniProtKB-SubCell"/>
</dbReference>
<evidence type="ECO:0000256" key="7">
    <source>
        <dbReference type="ARBA" id="ARBA00023136"/>
    </source>
</evidence>
<name>A0A7X3CRI3_9BACL</name>
<protein>
    <submittedName>
        <fullName evidence="11">TRAP transporter small permease subunit</fullName>
    </submittedName>
</protein>